<proteinExistence type="predicted"/>
<dbReference type="Proteomes" id="UP000006565">
    <property type="component" value="Chromosome"/>
</dbReference>
<dbReference type="RefSeq" id="WP_013328297.1">
    <property type="nucleotide sequence ID" value="NC_014507.1"/>
</dbReference>
<reference evidence="1 2" key="1">
    <citation type="journal article" date="2010" name="Stand. Genomic Sci.">
        <title>Complete genome sequence of Methanoplanus petrolearius type strain (SEBR 4847).</title>
        <authorList>
            <person name="Brambilla E."/>
            <person name="Djao O.D."/>
            <person name="Daligault H."/>
            <person name="Lapidus A."/>
            <person name="Lucas S."/>
            <person name="Hammon N."/>
            <person name="Nolan M."/>
            <person name="Tice H."/>
            <person name="Cheng J.F."/>
            <person name="Han C."/>
            <person name="Tapia R."/>
            <person name="Goodwin L."/>
            <person name="Pitluck S."/>
            <person name="Liolios K."/>
            <person name="Ivanova N."/>
            <person name="Mavromatis K."/>
            <person name="Mikhailova N."/>
            <person name="Pati A."/>
            <person name="Chen A."/>
            <person name="Palaniappan K."/>
            <person name="Land M."/>
            <person name="Hauser L."/>
            <person name="Chang Y.J."/>
            <person name="Jeffries C.D."/>
            <person name="Rohde M."/>
            <person name="Spring S."/>
            <person name="Sikorski J."/>
            <person name="Goker M."/>
            <person name="Woyke T."/>
            <person name="Bristow J."/>
            <person name="Eisen J.A."/>
            <person name="Markowitz V."/>
            <person name="Hugenholtz P."/>
            <person name="Kyrpides N.C."/>
            <person name="Klenk H.P."/>
        </authorList>
    </citation>
    <scope>NUCLEOTIDE SEQUENCE [LARGE SCALE GENOMIC DNA]</scope>
    <source>
        <strain evidence="2">DSM 11571 / OCM 486 / SEBR 4847</strain>
    </source>
</reference>
<name>E1RFW6_METP4</name>
<evidence type="ECO:0000313" key="2">
    <source>
        <dbReference type="Proteomes" id="UP000006565"/>
    </source>
</evidence>
<accession>E1RFW6</accession>
<dbReference type="STRING" id="679926.Mpet_0344"/>
<gene>
    <name evidence="1" type="ordered locus">Mpet_0344</name>
</gene>
<dbReference type="OrthoDB" id="109051at2157"/>
<protein>
    <submittedName>
        <fullName evidence="1">Uncharacterized protein</fullName>
    </submittedName>
</protein>
<dbReference type="AlphaFoldDB" id="E1RFW6"/>
<sequence length="211" mass="24355" precursor="true">MRIISFLSAMVSLSALLKTTYDRLYAAEDTQPEMESPLHARFRKTIESMEKLMESIYIAFGSSVLGMVIDPPDPLWQADQVFNEFLRSYRDFVGEFRGLIAEIRNSGEDVRNKLGSEWITLDNLGRLFDKGRIEWDEVASEGSLKIADPVMNNPRRFNNHLVGRFREFLKDEMDIHDFEPVDLISSLLRENELISIAGARLMRFIDGEDQK</sequence>
<keyword evidence="2" id="KW-1185">Reference proteome</keyword>
<dbReference type="eggNOG" id="arCOG00369">
    <property type="taxonomic scope" value="Archaea"/>
</dbReference>
<dbReference type="EMBL" id="CP002117">
    <property type="protein sequence ID" value="ADN35118.1"/>
    <property type="molecule type" value="Genomic_DNA"/>
</dbReference>
<dbReference type="HOGENOM" id="CLU_1329480_0_0_2"/>
<organism evidence="1 2">
    <name type="scientific">Methanolacinia petrolearia (strain DSM 11571 / OCM 486 / SEBR 4847)</name>
    <name type="common">Methanoplanus petrolearius</name>
    <dbReference type="NCBI Taxonomy" id="679926"/>
    <lineage>
        <taxon>Archaea</taxon>
        <taxon>Methanobacteriati</taxon>
        <taxon>Methanobacteriota</taxon>
        <taxon>Stenosarchaea group</taxon>
        <taxon>Methanomicrobia</taxon>
        <taxon>Methanomicrobiales</taxon>
        <taxon>Methanomicrobiaceae</taxon>
        <taxon>Methanolacinia</taxon>
    </lineage>
</organism>
<evidence type="ECO:0000313" key="1">
    <source>
        <dbReference type="EMBL" id="ADN35118.1"/>
    </source>
</evidence>
<dbReference type="KEGG" id="mpi:Mpet_0344"/>
<dbReference type="GeneID" id="9742788"/>